<name>A0ABV5SQ30_9MICO</name>
<keyword evidence="1" id="KW-0472">Membrane</keyword>
<dbReference type="RefSeq" id="WP_157423178.1">
    <property type="nucleotide sequence ID" value="NZ_BAAANI010000006.1"/>
</dbReference>
<feature type="transmembrane region" description="Helical" evidence="1">
    <location>
        <begin position="37"/>
        <end position="60"/>
    </location>
</feature>
<proteinExistence type="predicted"/>
<reference evidence="2 3" key="1">
    <citation type="submission" date="2024-09" db="EMBL/GenBank/DDBJ databases">
        <authorList>
            <person name="Sun Q."/>
            <person name="Mori K."/>
        </authorList>
    </citation>
    <scope>NUCLEOTIDE SEQUENCE [LARGE SCALE GENOMIC DNA]</scope>
    <source>
        <strain evidence="2 3">JCM 14321</strain>
    </source>
</reference>
<dbReference type="Proteomes" id="UP001589667">
    <property type="component" value="Unassembled WGS sequence"/>
</dbReference>
<sequence length="165" mass="17191">MTGPEMRPERADAIRAMLVEHARTEPAVRVRRRRNRVIGWGGLGVLAVGVAATAGTMLLAPGPVTENGFVQCLSEPSRNPDGTYPGSGAAVAEGSGLPTDPIELCTLMWEQGLFEPDFDPLAMTNPPGRVPDELQLCVMADGAAAVVPSPNESICAALGMAPATD</sequence>
<evidence type="ECO:0000256" key="1">
    <source>
        <dbReference type="SAM" id="Phobius"/>
    </source>
</evidence>
<comment type="caution">
    <text evidence="2">The sequence shown here is derived from an EMBL/GenBank/DDBJ whole genome shotgun (WGS) entry which is preliminary data.</text>
</comment>
<protein>
    <recommendedName>
        <fullName evidence="4">Septum formation-related domain-containing protein</fullName>
    </recommendedName>
</protein>
<evidence type="ECO:0008006" key="4">
    <source>
        <dbReference type="Google" id="ProtNLM"/>
    </source>
</evidence>
<dbReference type="EMBL" id="JBHMBL010000001">
    <property type="protein sequence ID" value="MFB9641596.1"/>
    <property type="molecule type" value="Genomic_DNA"/>
</dbReference>
<evidence type="ECO:0000313" key="3">
    <source>
        <dbReference type="Proteomes" id="UP001589667"/>
    </source>
</evidence>
<keyword evidence="3" id="KW-1185">Reference proteome</keyword>
<evidence type="ECO:0000313" key="2">
    <source>
        <dbReference type="EMBL" id="MFB9641596.1"/>
    </source>
</evidence>
<organism evidence="2 3">
    <name type="scientific">Agromyces lapidis</name>
    <dbReference type="NCBI Taxonomy" id="279574"/>
    <lineage>
        <taxon>Bacteria</taxon>
        <taxon>Bacillati</taxon>
        <taxon>Actinomycetota</taxon>
        <taxon>Actinomycetes</taxon>
        <taxon>Micrococcales</taxon>
        <taxon>Microbacteriaceae</taxon>
        <taxon>Agromyces</taxon>
    </lineage>
</organism>
<keyword evidence="1" id="KW-1133">Transmembrane helix</keyword>
<keyword evidence="1" id="KW-0812">Transmembrane</keyword>
<accession>A0ABV5SQ30</accession>
<gene>
    <name evidence="2" type="ORF">ACFFQV_04755</name>
</gene>